<feature type="domain" description="Amine oxidase" evidence="2">
    <location>
        <begin position="114"/>
        <end position="206"/>
    </location>
</feature>
<comment type="caution">
    <text evidence="3">The sequence shown here is derived from an EMBL/GenBank/DDBJ whole genome shotgun (WGS) entry which is preliminary data.</text>
</comment>
<dbReference type="SUPFAM" id="SSF51905">
    <property type="entry name" value="FAD/NAD(P)-binding domain"/>
    <property type="match status" value="1"/>
</dbReference>
<dbReference type="SUPFAM" id="SSF54373">
    <property type="entry name" value="FAD-linked reductases, C-terminal domain"/>
    <property type="match status" value="1"/>
</dbReference>
<dbReference type="InterPro" id="IPR002937">
    <property type="entry name" value="Amino_oxidase"/>
</dbReference>
<feature type="region of interest" description="Disordered" evidence="1">
    <location>
        <begin position="730"/>
        <end position="807"/>
    </location>
</feature>
<protein>
    <recommendedName>
        <fullName evidence="2">Amine oxidase domain-containing protein</fullName>
    </recommendedName>
</protein>
<dbReference type="Pfam" id="PF01593">
    <property type="entry name" value="Amino_oxidase"/>
    <property type="match status" value="2"/>
</dbReference>
<name>A0AAD8XDT1_GLOAC</name>
<dbReference type="GO" id="GO:0009063">
    <property type="term" value="P:amino acid catabolic process"/>
    <property type="evidence" value="ECO:0007669"/>
    <property type="project" value="TreeGrafter"/>
</dbReference>
<evidence type="ECO:0000256" key="1">
    <source>
        <dbReference type="SAM" id="MobiDB-lite"/>
    </source>
</evidence>
<gene>
    <name evidence="3" type="ORF">BDZ83DRAFT_417176</name>
</gene>
<dbReference type="AlphaFoldDB" id="A0AAD8XDT1"/>
<keyword evidence="4" id="KW-1185">Reference proteome</keyword>
<dbReference type="Gene3D" id="3.50.50.60">
    <property type="entry name" value="FAD/NAD(P)-binding domain"/>
    <property type="match status" value="1"/>
</dbReference>
<accession>A0AAD8XDT1</accession>
<dbReference type="Gene3D" id="3.90.660.10">
    <property type="match status" value="1"/>
</dbReference>
<evidence type="ECO:0000259" key="2">
    <source>
        <dbReference type="Pfam" id="PF01593"/>
    </source>
</evidence>
<evidence type="ECO:0000313" key="3">
    <source>
        <dbReference type="EMBL" id="KAK1722611.1"/>
    </source>
</evidence>
<dbReference type="GO" id="GO:0001716">
    <property type="term" value="F:L-amino-acid oxidase activity"/>
    <property type="evidence" value="ECO:0007669"/>
    <property type="project" value="TreeGrafter"/>
</dbReference>
<sequence>MAPPESPDTTPKVCYKYIWAEFVAQWKLENDLQASKAGYVDLTDNKELKPEAATVSGLAETLKPVTGGGVIPQKPGHFNVGIVGAGSAGLFTALAIDWINDTIAKEKGPEHLNITYEILEASDEERFGGRLYTHRFSKDGVHDYYDVGAMRFPRNAVMDRTFSLFKMLDIKEGKLGDRTHVDDPPRLIKYYLNDDKNVCPTLFNNVRKVGNPYPKDSKEKDPFALNVGIAKDKQIPENLLQTSPGELFEEAIGIFIAYIKKYLDAYIDKKTPMPRAAEEKLWKILMKCDKMSVRQFLRTKGKVPGFPKDDDVPHGPGLSYNTIQWLETATYGTGWYDQSLTEAVLESIDFYITDDPTKTKEINNNWFCIDGGAQKIAEKMRKKMKNQSAIRFNTQVVGMDANLQLNERVTKSMTVMLRDSVTGESLRPRDYFTVFSSATLGSMNRMDLSKAGLLWDTKQAIRCLGYGASCKVGIKFKTPWWQKEPYNIDQGGLARTDLAPQVCVYPSYNINKDVDPRDEPAVLLVSYTWGQTAQRLASLIASKSRGKSNADILKEETELKEVMLRDLAFLHTEDHNDKKKLDATLEELNKQYMEHHAYDWYHDPHMAGAFAYFGPSQFSELYPAITKPNAGGQLYFVGEAASAHHAWVVGALESVVRALYLMFDALHQGSRNDPKMKDTYQAYKWAMDLLEFGYIKDHPAKGEKSAAPTAAPRPLPFFPLPAEMPRRRRSFGNLNLNEPDDSNDKGEFKTVGVQPISARSATTSERPHDLLIRESARFDALSQPPAETKSAEAASSPIRGEFSDHPAVKGTGEVQLTYGAALVALSTVESAILTLAELTGDELKDQLQKISEETAL</sequence>
<feature type="domain" description="Amine oxidase" evidence="2">
    <location>
        <begin position="365"/>
        <end position="657"/>
    </location>
</feature>
<dbReference type="GeneID" id="85386858"/>
<dbReference type="Gene3D" id="1.10.10.1620">
    <property type="match status" value="1"/>
</dbReference>
<dbReference type="Proteomes" id="UP001244207">
    <property type="component" value="Unassembled WGS sequence"/>
</dbReference>
<proteinExistence type="predicted"/>
<reference evidence="3" key="1">
    <citation type="submission" date="2021-12" db="EMBL/GenBank/DDBJ databases">
        <title>Comparative genomics, transcriptomics and evolutionary studies reveal genomic signatures of adaptation to plant cell wall in hemibiotrophic fungi.</title>
        <authorList>
            <consortium name="DOE Joint Genome Institute"/>
            <person name="Baroncelli R."/>
            <person name="Diaz J.F."/>
            <person name="Benocci T."/>
            <person name="Peng M."/>
            <person name="Battaglia E."/>
            <person name="Haridas S."/>
            <person name="Andreopoulos W."/>
            <person name="Labutti K."/>
            <person name="Pangilinan J."/>
            <person name="Floch G.L."/>
            <person name="Makela M.R."/>
            <person name="Henrissat B."/>
            <person name="Grigoriev I.V."/>
            <person name="Crouch J.A."/>
            <person name="De Vries R.P."/>
            <person name="Sukno S.A."/>
            <person name="Thon M.R."/>
        </authorList>
    </citation>
    <scope>NUCLEOTIDE SEQUENCE</scope>
    <source>
        <strain evidence="3">CBS 112980</strain>
    </source>
</reference>
<dbReference type="RefSeq" id="XP_060362666.1">
    <property type="nucleotide sequence ID" value="XM_060502959.1"/>
</dbReference>
<dbReference type="InterPro" id="IPR050281">
    <property type="entry name" value="Flavin_monoamine_oxidase"/>
</dbReference>
<feature type="compositionally biased region" description="Basic and acidic residues" evidence="1">
    <location>
        <begin position="765"/>
        <end position="777"/>
    </location>
</feature>
<organism evidence="3 4">
    <name type="scientific">Glomerella acutata</name>
    <name type="common">Colletotrichum acutatum</name>
    <dbReference type="NCBI Taxonomy" id="27357"/>
    <lineage>
        <taxon>Eukaryota</taxon>
        <taxon>Fungi</taxon>
        <taxon>Dikarya</taxon>
        <taxon>Ascomycota</taxon>
        <taxon>Pezizomycotina</taxon>
        <taxon>Sordariomycetes</taxon>
        <taxon>Hypocreomycetidae</taxon>
        <taxon>Glomerellales</taxon>
        <taxon>Glomerellaceae</taxon>
        <taxon>Colletotrichum</taxon>
        <taxon>Colletotrichum acutatum species complex</taxon>
    </lineage>
</organism>
<dbReference type="EMBL" id="JAHMHS010000077">
    <property type="protein sequence ID" value="KAK1722611.1"/>
    <property type="molecule type" value="Genomic_DNA"/>
</dbReference>
<evidence type="ECO:0000313" key="4">
    <source>
        <dbReference type="Proteomes" id="UP001244207"/>
    </source>
</evidence>
<dbReference type="InterPro" id="IPR036188">
    <property type="entry name" value="FAD/NAD-bd_sf"/>
</dbReference>
<dbReference type="PANTHER" id="PTHR10742:SF342">
    <property type="entry name" value="AMINE OXIDASE"/>
    <property type="match status" value="1"/>
</dbReference>
<dbReference type="PANTHER" id="PTHR10742">
    <property type="entry name" value="FLAVIN MONOAMINE OXIDASE"/>
    <property type="match status" value="1"/>
</dbReference>